<organism evidence="1">
    <name type="scientific">Microbacterium phage Merry</name>
    <dbReference type="NCBI Taxonomy" id="3144827"/>
    <lineage>
        <taxon>Viruses</taxon>
    </lineage>
</organism>
<protein>
    <submittedName>
        <fullName evidence="1">Uncharacterized protein</fullName>
    </submittedName>
</protein>
<name>A0AAU7J7P9_9VIRU</name>
<dbReference type="EMBL" id="PP763431">
    <property type="protein sequence ID" value="XBN42119.1"/>
    <property type="molecule type" value="Genomic_DNA"/>
</dbReference>
<evidence type="ECO:0000313" key="1">
    <source>
        <dbReference type="EMBL" id="XBN42119.1"/>
    </source>
</evidence>
<reference evidence="1" key="1">
    <citation type="submission" date="2024-05" db="EMBL/GenBank/DDBJ databases">
        <title>Complete genome sequence of bacteriophages Merry and Sunny infecting Microbacterium sp. isolated from an alkaline commercial outdoor algal pond.</title>
        <authorList>
            <person name="Levesque A.V."/>
            <person name="Rabines A.J."/>
            <person name="Alrubaiaan E."/>
            <person name="Oliver A."/>
            <person name="Allen E.E."/>
            <person name="Hazlebeck D."/>
            <person name="Pinowska A."/>
            <person name="Traller J.C."/>
            <person name="Zeigler Allen L."/>
        </authorList>
    </citation>
    <scope>NUCLEOTIDE SEQUENCE</scope>
</reference>
<accession>A0AAU7J7P9</accession>
<proteinExistence type="predicted"/>
<sequence>MQLPSVVDQFNPFPRTAYVRAAAVNTVEDYPLPPAEEPVEGAPSVTYYGARVRVVTGEVLTSLPVETVIQMIEEALRDEST</sequence>